<feature type="compositionally biased region" description="Polar residues" evidence="1">
    <location>
        <begin position="465"/>
        <end position="477"/>
    </location>
</feature>
<evidence type="ECO:0000313" key="2">
    <source>
        <dbReference type="Proteomes" id="UP000695022"/>
    </source>
</evidence>
<dbReference type="GeneID" id="106813537"/>
<dbReference type="Proteomes" id="UP000695022">
    <property type="component" value="Unplaced"/>
</dbReference>
<accession>A0ABM1ELW5</accession>
<evidence type="ECO:0000256" key="1">
    <source>
        <dbReference type="SAM" id="MobiDB-lite"/>
    </source>
</evidence>
<organism evidence="2 3">
    <name type="scientific">Priapulus caudatus</name>
    <name type="common">Priapulid worm</name>
    <dbReference type="NCBI Taxonomy" id="37621"/>
    <lineage>
        <taxon>Eukaryota</taxon>
        <taxon>Metazoa</taxon>
        <taxon>Ecdysozoa</taxon>
        <taxon>Scalidophora</taxon>
        <taxon>Priapulida</taxon>
        <taxon>Priapulimorpha</taxon>
        <taxon>Priapulimorphida</taxon>
        <taxon>Priapulidae</taxon>
        <taxon>Priapulus</taxon>
    </lineage>
</organism>
<feature type="region of interest" description="Disordered" evidence="1">
    <location>
        <begin position="1"/>
        <end position="22"/>
    </location>
</feature>
<feature type="region of interest" description="Disordered" evidence="1">
    <location>
        <begin position="42"/>
        <end position="80"/>
    </location>
</feature>
<feature type="compositionally biased region" description="Polar residues" evidence="1">
    <location>
        <begin position="1"/>
        <end position="11"/>
    </location>
</feature>
<proteinExistence type="predicted"/>
<feature type="region of interest" description="Disordered" evidence="1">
    <location>
        <begin position="272"/>
        <end position="291"/>
    </location>
</feature>
<feature type="compositionally biased region" description="Low complexity" evidence="1">
    <location>
        <begin position="47"/>
        <end position="57"/>
    </location>
</feature>
<name>A0ABM1ELW5_PRICU</name>
<reference evidence="3" key="1">
    <citation type="submission" date="2025-08" db="UniProtKB">
        <authorList>
            <consortium name="RefSeq"/>
        </authorList>
    </citation>
    <scope>IDENTIFICATION</scope>
</reference>
<sequence length="477" mass="51078">MLQPPSSARSQHSPDKTPTEDEIEVLCRNVKQCLSQEGHACGRAARRLSSGGASSSSCKTTRKRHNAEARSEQDDGAGSNTTCSKAFSATLRANAGGVKRLDVVKAVNARQVSTEHLSATPPVAVTTLPSVVPHNSEGKSLLTNWQELNTQKLGSCSGSSTVMTQVDKHTIGTLPKMTRREKTHRTSVRVNSPRTVRPGYAPMFKSKDTASNRSTVKAALQGRPTAEALPQGKPTAEAALQGRPMAEAALQGRPTAEAALQGRPMAEAALQGRPMAEAAPQSKPRAEAALQGRPMAEVPLHGKPTHEARLRVAPVVTIPLPVHPITAGPLLAWPVAGETAMSVQGAGEPNDSLEAFMTAEMLSEDSILTEKQLEGNISTRREKSAPAIGSARTDIDMTVQENNILKSIEGLDNRLAYIQKQYSSVQESNVKKVPVIPHPPSSHRHSNSPARQRYGNPRHRRIVSGHSTTAQQKHQAT</sequence>
<keyword evidence="2" id="KW-1185">Reference proteome</keyword>
<protein>
    <submittedName>
        <fullName evidence="3">Uncharacterized protein LOC106813537 isoform X1</fullName>
    </submittedName>
</protein>
<evidence type="ECO:0000313" key="3">
    <source>
        <dbReference type="RefSeq" id="XP_014673186.1"/>
    </source>
</evidence>
<dbReference type="RefSeq" id="XP_014673186.1">
    <property type="nucleotide sequence ID" value="XM_014817700.1"/>
</dbReference>
<feature type="region of interest" description="Disordered" evidence="1">
    <location>
        <begin position="179"/>
        <end position="237"/>
    </location>
</feature>
<gene>
    <name evidence="3" type="primary">LOC106813537</name>
</gene>
<feature type="region of interest" description="Disordered" evidence="1">
    <location>
        <begin position="428"/>
        <end position="477"/>
    </location>
</feature>